<dbReference type="PANTHER" id="PTHR42847">
    <property type="entry name" value="ALKANESULFONATE MONOOXYGENASE"/>
    <property type="match status" value="1"/>
</dbReference>
<dbReference type="EMBL" id="JAAXLS010000047">
    <property type="protein sequence ID" value="NKQ58042.1"/>
    <property type="molecule type" value="Genomic_DNA"/>
</dbReference>
<sequence>MKIGAMVPLGGKNVSASYVRTLGPALEERGFESLWLAEHNVLFDHDSYESRYPYTEDGRFPGPSDGALLEPLTALSFLAGVTTTLRLGTGILVVPQRNPVFTAKQVSDVDLLSGGRVEFGIGIGWLREEFAALGASFEHRGGRTNDYLRVMQSCWTDEVSSYQGKYYELAPCRFNPKPVQKPHPPIHVGGETDAALRRVAEFGRGWYSLNPDPAAVPGALARLEPMLAERGRSLADVSVSVCPGLRDLDKEKLARFRDAGVDRVIVEVVAKDRDRLLSKLDRVAADVVDVATAL</sequence>
<evidence type="ECO:0000313" key="6">
    <source>
        <dbReference type="EMBL" id="NKQ58042.1"/>
    </source>
</evidence>
<dbReference type="NCBIfam" id="TIGR03619">
    <property type="entry name" value="F420_Rv2161c"/>
    <property type="match status" value="1"/>
</dbReference>
<evidence type="ECO:0000256" key="2">
    <source>
        <dbReference type="ARBA" id="ARBA00022643"/>
    </source>
</evidence>
<organism evidence="6 7">
    <name type="scientific">Amycolatopsis acididurans</name>
    <dbReference type="NCBI Taxonomy" id="2724524"/>
    <lineage>
        <taxon>Bacteria</taxon>
        <taxon>Bacillati</taxon>
        <taxon>Actinomycetota</taxon>
        <taxon>Actinomycetes</taxon>
        <taxon>Pseudonocardiales</taxon>
        <taxon>Pseudonocardiaceae</taxon>
        <taxon>Amycolatopsis</taxon>
    </lineage>
</organism>
<evidence type="ECO:0000256" key="1">
    <source>
        <dbReference type="ARBA" id="ARBA00022630"/>
    </source>
</evidence>
<comment type="caution">
    <text evidence="6">The sequence shown here is derived from an EMBL/GenBank/DDBJ whole genome shotgun (WGS) entry which is preliminary data.</text>
</comment>
<keyword evidence="2" id="KW-0288">FMN</keyword>
<dbReference type="PANTHER" id="PTHR42847:SF4">
    <property type="entry name" value="ALKANESULFONATE MONOOXYGENASE-RELATED"/>
    <property type="match status" value="1"/>
</dbReference>
<dbReference type="Pfam" id="PF00296">
    <property type="entry name" value="Bac_luciferase"/>
    <property type="match status" value="1"/>
</dbReference>
<dbReference type="RefSeq" id="WP_168521488.1">
    <property type="nucleotide sequence ID" value="NZ_JAAXLS010000047.1"/>
</dbReference>
<accession>A0ABX1JIH9</accession>
<dbReference type="InterPro" id="IPR036661">
    <property type="entry name" value="Luciferase-like_sf"/>
</dbReference>
<gene>
    <name evidence="6" type="ORF">HFP15_34800</name>
</gene>
<keyword evidence="1" id="KW-0285">Flavoprotein</keyword>
<dbReference type="InterPro" id="IPR050172">
    <property type="entry name" value="SsuD_RutA_monooxygenase"/>
</dbReference>
<dbReference type="Proteomes" id="UP000715441">
    <property type="component" value="Unassembled WGS sequence"/>
</dbReference>
<reference evidence="6 7" key="1">
    <citation type="submission" date="2020-04" db="EMBL/GenBank/DDBJ databases">
        <title>Novel species.</title>
        <authorList>
            <person name="Teo W.F.A."/>
            <person name="Lipun K."/>
            <person name="Srisuk N."/>
            <person name="Duangmal K."/>
        </authorList>
    </citation>
    <scope>NUCLEOTIDE SEQUENCE [LARGE SCALE GENOMIC DNA]</scope>
    <source>
        <strain evidence="6 7">K13G38</strain>
    </source>
</reference>
<dbReference type="InterPro" id="IPR019921">
    <property type="entry name" value="Lucif-like_OxRdtase_Rv2161c"/>
</dbReference>
<protein>
    <submittedName>
        <fullName evidence="6">LLM class F420-dependent oxidoreductase</fullName>
    </submittedName>
</protein>
<evidence type="ECO:0000256" key="4">
    <source>
        <dbReference type="ARBA" id="ARBA00023033"/>
    </source>
</evidence>
<feature type="domain" description="Luciferase-like" evidence="5">
    <location>
        <begin position="14"/>
        <end position="241"/>
    </location>
</feature>
<evidence type="ECO:0000313" key="7">
    <source>
        <dbReference type="Proteomes" id="UP000715441"/>
    </source>
</evidence>
<name>A0ABX1JIH9_9PSEU</name>
<keyword evidence="3" id="KW-0560">Oxidoreductase</keyword>
<dbReference type="InterPro" id="IPR011251">
    <property type="entry name" value="Luciferase-like_dom"/>
</dbReference>
<dbReference type="Gene3D" id="3.20.20.30">
    <property type="entry name" value="Luciferase-like domain"/>
    <property type="match status" value="1"/>
</dbReference>
<evidence type="ECO:0000259" key="5">
    <source>
        <dbReference type="Pfam" id="PF00296"/>
    </source>
</evidence>
<evidence type="ECO:0000256" key="3">
    <source>
        <dbReference type="ARBA" id="ARBA00023002"/>
    </source>
</evidence>
<dbReference type="SUPFAM" id="SSF51679">
    <property type="entry name" value="Bacterial luciferase-like"/>
    <property type="match status" value="1"/>
</dbReference>
<proteinExistence type="predicted"/>
<keyword evidence="4" id="KW-0503">Monooxygenase</keyword>
<keyword evidence="7" id="KW-1185">Reference proteome</keyword>